<sequence length="366" mass="41455">MARNRQAIYSKIDSLATKTTHSQVYRETILTLLREAVPFDGVCFTTVDPNTLLSTGAVTDDGIESIHAQLFEYEYVRGDFNSFDQLSRSQDPIATLSGATGGQLERSSKYRNVLLPAGYHDELKAAMLWNGACWGFLTLFRKVNSPLFQEDERQFVASLIPSIARHLRKLALAIPEQEVAWLEQEPGILILTDHLSRSSSNLQADHWLSLFRTWEGIDDNTIPRPIRAVCSRALAEMDKNIELKSSAKTCIRIPEGPYLMIRATVLQGSVATKQFAVWIELAKPSDIFPMISEAYGLSEREKQVLERIVRGFSTKEIAETMYISAYTVQDHLKSIFLKTGVTSRRELTWQLYSRFSVHLDDLNMNV</sequence>
<dbReference type="EMBL" id="MSZX01000009">
    <property type="protein sequence ID" value="OPA75259.1"/>
    <property type="molecule type" value="Genomic_DNA"/>
</dbReference>
<evidence type="ECO:0000313" key="6">
    <source>
        <dbReference type="Proteomes" id="UP000190188"/>
    </source>
</evidence>
<dbReference type="PROSITE" id="PS50043">
    <property type="entry name" value="HTH_LUXR_2"/>
    <property type="match status" value="1"/>
</dbReference>
<gene>
    <name evidence="5" type="ORF">BVG16_21925</name>
</gene>
<dbReference type="SUPFAM" id="SSF46894">
    <property type="entry name" value="C-terminal effector domain of the bipartite response regulators"/>
    <property type="match status" value="1"/>
</dbReference>
<keyword evidence="3" id="KW-0804">Transcription</keyword>
<evidence type="ECO:0000313" key="5">
    <source>
        <dbReference type="EMBL" id="OPA75259.1"/>
    </source>
</evidence>
<dbReference type="InterPro" id="IPR000792">
    <property type="entry name" value="Tscrpt_reg_LuxR_C"/>
</dbReference>
<dbReference type="InterPro" id="IPR016032">
    <property type="entry name" value="Sig_transdc_resp-reg_C-effctor"/>
</dbReference>
<dbReference type="OrthoDB" id="9815744at2"/>
<dbReference type="SMART" id="SM00421">
    <property type="entry name" value="HTH_LUXR"/>
    <property type="match status" value="1"/>
</dbReference>
<dbReference type="GO" id="GO:0003677">
    <property type="term" value="F:DNA binding"/>
    <property type="evidence" value="ECO:0007669"/>
    <property type="project" value="UniProtKB-KW"/>
</dbReference>
<keyword evidence="6" id="KW-1185">Reference proteome</keyword>
<dbReference type="CDD" id="cd06170">
    <property type="entry name" value="LuxR_C_like"/>
    <property type="match status" value="1"/>
</dbReference>
<dbReference type="PROSITE" id="PS00622">
    <property type="entry name" value="HTH_LUXR_1"/>
    <property type="match status" value="1"/>
</dbReference>
<dbReference type="RefSeq" id="WP_078501332.1">
    <property type="nucleotide sequence ID" value="NZ_MSZX01000009.1"/>
</dbReference>
<dbReference type="Gene3D" id="1.10.10.10">
    <property type="entry name" value="Winged helix-like DNA-binding domain superfamily/Winged helix DNA-binding domain"/>
    <property type="match status" value="1"/>
</dbReference>
<dbReference type="PANTHER" id="PTHR44688:SF16">
    <property type="entry name" value="DNA-BINDING TRANSCRIPTIONAL ACTIVATOR DEVR_DOSR"/>
    <property type="match status" value="1"/>
</dbReference>
<dbReference type="PRINTS" id="PR00038">
    <property type="entry name" value="HTHLUXR"/>
</dbReference>
<feature type="domain" description="HTH luxR-type" evidence="4">
    <location>
        <begin position="290"/>
        <end position="355"/>
    </location>
</feature>
<dbReference type="Proteomes" id="UP000190188">
    <property type="component" value="Unassembled WGS sequence"/>
</dbReference>
<evidence type="ECO:0000256" key="2">
    <source>
        <dbReference type="ARBA" id="ARBA00023125"/>
    </source>
</evidence>
<evidence type="ECO:0000256" key="3">
    <source>
        <dbReference type="ARBA" id="ARBA00023163"/>
    </source>
</evidence>
<dbReference type="STRING" id="1324314.BVG16_21925"/>
<dbReference type="InterPro" id="IPR036388">
    <property type="entry name" value="WH-like_DNA-bd_sf"/>
</dbReference>
<evidence type="ECO:0000259" key="4">
    <source>
        <dbReference type="PROSITE" id="PS50043"/>
    </source>
</evidence>
<organism evidence="5 6">
    <name type="scientific">Paenibacillus selenitireducens</name>
    <dbReference type="NCBI Taxonomy" id="1324314"/>
    <lineage>
        <taxon>Bacteria</taxon>
        <taxon>Bacillati</taxon>
        <taxon>Bacillota</taxon>
        <taxon>Bacilli</taxon>
        <taxon>Bacillales</taxon>
        <taxon>Paenibacillaceae</taxon>
        <taxon>Paenibacillus</taxon>
    </lineage>
</organism>
<dbReference type="Gene3D" id="3.30.450.40">
    <property type="match status" value="1"/>
</dbReference>
<proteinExistence type="predicted"/>
<comment type="caution">
    <text evidence="5">The sequence shown here is derived from an EMBL/GenBank/DDBJ whole genome shotgun (WGS) entry which is preliminary data.</text>
</comment>
<dbReference type="InterPro" id="IPR029016">
    <property type="entry name" value="GAF-like_dom_sf"/>
</dbReference>
<dbReference type="Pfam" id="PF00196">
    <property type="entry name" value="GerE"/>
    <property type="match status" value="1"/>
</dbReference>
<keyword evidence="2" id="KW-0238">DNA-binding</keyword>
<dbReference type="AlphaFoldDB" id="A0A1T2X5U9"/>
<evidence type="ECO:0000256" key="1">
    <source>
        <dbReference type="ARBA" id="ARBA00023015"/>
    </source>
</evidence>
<name>A0A1T2X5U9_9BACL</name>
<accession>A0A1T2X5U9</accession>
<keyword evidence="1" id="KW-0805">Transcription regulation</keyword>
<dbReference type="SUPFAM" id="SSF55781">
    <property type="entry name" value="GAF domain-like"/>
    <property type="match status" value="1"/>
</dbReference>
<reference evidence="5 6" key="1">
    <citation type="submission" date="2017-01" db="EMBL/GenBank/DDBJ databases">
        <title>Genome analysis of Paenibacillus selenitrireducens ES3-24.</title>
        <authorList>
            <person name="Xu D."/>
            <person name="Yao R."/>
            <person name="Zheng S."/>
        </authorList>
    </citation>
    <scope>NUCLEOTIDE SEQUENCE [LARGE SCALE GENOMIC DNA]</scope>
    <source>
        <strain evidence="5 6">ES3-24</strain>
    </source>
</reference>
<dbReference type="PANTHER" id="PTHR44688">
    <property type="entry name" value="DNA-BINDING TRANSCRIPTIONAL ACTIVATOR DEVR_DOSR"/>
    <property type="match status" value="1"/>
</dbReference>
<dbReference type="GO" id="GO:0045892">
    <property type="term" value="P:negative regulation of DNA-templated transcription"/>
    <property type="evidence" value="ECO:0007669"/>
    <property type="project" value="UniProtKB-ARBA"/>
</dbReference>
<protein>
    <submittedName>
        <fullName evidence="5">Helix-turn-helix transcriptional regulator</fullName>
    </submittedName>
</protein>